<feature type="transmembrane region" description="Helical" evidence="1">
    <location>
        <begin position="81"/>
        <end position="98"/>
    </location>
</feature>
<feature type="transmembrane region" description="Helical" evidence="1">
    <location>
        <begin position="275"/>
        <end position="293"/>
    </location>
</feature>
<evidence type="ECO:0000313" key="2">
    <source>
        <dbReference type="EMBL" id="SFV30130.1"/>
    </source>
</evidence>
<organism evidence="2 3">
    <name type="scientific">Hyphomicrobium facile</name>
    <dbReference type="NCBI Taxonomy" id="51670"/>
    <lineage>
        <taxon>Bacteria</taxon>
        <taxon>Pseudomonadati</taxon>
        <taxon>Pseudomonadota</taxon>
        <taxon>Alphaproteobacteria</taxon>
        <taxon>Hyphomicrobiales</taxon>
        <taxon>Hyphomicrobiaceae</taxon>
        <taxon>Hyphomicrobium</taxon>
    </lineage>
</organism>
<feature type="transmembrane region" description="Helical" evidence="1">
    <location>
        <begin position="210"/>
        <end position="228"/>
    </location>
</feature>
<accession>A0A1I7N640</accession>
<dbReference type="STRING" id="51670.SAMN04488557_1417"/>
<protein>
    <submittedName>
        <fullName evidence="2">Putative polymerase</fullName>
    </submittedName>
</protein>
<feature type="transmembrane region" description="Helical" evidence="1">
    <location>
        <begin position="234"/>
        <end position="263"/>
    </location>
</feature>
<feature type="transmembrane region" description="Helical" evidence="1">
    <location>
        <begin position="25"/>
        <end position="43"/>
    </location>
</feature>
<dbReference type="AlphaFoldDB" id="A0A1I7N640"/>
<evidence type="ECO:0000256" key="1">
    <source>
        <dbReference type="SAM" id="Phobius"/>
    </source>
</evidence>
<feature type="transmembrane region" description="Helical" evidence="1">
    <location>
        <begin position="380"/>
        <end position="407"/>
    </location>
</feature>
<gene>
    <name evidence="2" type="ORF">SAMN04488557_1417</name>
</gene>
<dbReference type="Proteomes" id="UP000199423">
    <property type="component" value="Unassembled WGS sequence"/>
</dbReference>
<dbReference type="EMBL" id="FPCH01000001">
    <property type="protein sequence ID" value="SFV30130.1"/>
    <property type="molecule type" value="Genomic_DNA"/>
</dbReference>
<keyword evidence="1" id="KW-0472">Membrane</keyword>
<name>A0A1I7N640_9HYPH</name>
<keyword evidence="1" id="KW-0812">Transmembrane</keyword>
<feature type="transmembrane region" description="Helical" evidence="1">
    <location>
        <begin position="55"/>
        <end position="75"/>
    </location>
</feature>
<keyword evidence="1" id="KW-1133">Transmembrane helix</keyword>
<keyword evidence="3" id="KW-1185">Reference proteome</keyword>
<sequence length="422" mass="46671">MNYERYSPHVDIPSGLLTREAVDKLIAGIVIATLAFNAVLAAVNAHVVAVTNGEVIAAELLIFFCSTLLLVLTLAPHDRPWLALMFLFIGIGLVISLFRDELVAKNIRDVLSIPVFVMLGLRYSSNPVSLFSKLQFVVVFFALLEIAYPDLFSDIFDVRSYYINSRNFAADDFWNSDSSLFVSATRPGERFFSFVDIHRVSSLFLEPVSLGNYVCIVVILLICFWPTLSSIMRAWLIVSTAFLLVACDGRFATVTSALILLCVPLASKLPSRAAVFYLPAILTLGAIGVYAFHPDPLSDDFGGRVAKTMELAGNLNFYDMLGMAQWSEINDNLDSGLTYLIVTQTLLGGCFVWLFTTLVASDRVPDMELRLRIRRATHAVALFIGLNLLVSYSLFSIKSAAFLWFLYGAAIKPMPEDYAAGD</sequence>
<evidence type="ECO:0000313" key="3">
    <source>
        <dbReference type="Proteomes" id="UP000199423"/>
    </source>
</evidence>
<proteinExistence type="predicted"/>
<feature type="transmembrane region" description="Helical" evidence="1">
    <location>
        <begin position="337"/>
        <end position="360"/>
    </location>
</feature>
<dbReference type="OrthoDB" id="7467679at2"/>
<reference evidence="3" key="1">
    <citation type="submission" date="2016-10" db="EMBL/GenBank/DDBJ databases">
        <authorList>
            <person name="Varghese N."/>
            <person name="Submissions S."/>
        </authorList>
    </citation>
    <scope>NUCLEOTIDE SEQUENCE [LARGE SCALE GENOMIC DNA]</scope>
    <source>
        <strain evidence="3">DSM 1565</strain>
    </source>
</reference>
<dbReference type="RefSeq" id="WP_092865973.1">
    <property type="nucleotide sequence ID" value="NZ_FPCH01000001.1"/>
</dbReference>